<feature type="transmembrane region" description="Helical" evidence="8">
    <location>
        <begin position="501"/>
        <end position="521"/>
    </location>
</feature>
<keyword evidence="4" id="KW-1003">Cell membrane</keyword>
<evidence type="ECO:0000256" key="4">
    <source>
        <dbReference type="ARBA" id="ARBA00022475"/>
    </source>
</evidence>
<evidence type="ECO:0000256" key="5">
    <source>
        <dbReference type="ARBA" id="ARBA00022692"/>
    </source>
</evidence>
<dbReference type="SUPFAM" id="SSF81345">
    <property type="entry name" value="ABC transporter involved in vitamin B12 uptake, BtuC"/>
    <property type="match status" value="2"/>
</dbReference>
<evidence type="ECO:0000313" key="9">
    <source>
        <dbReference type="EMBL" id="TYK43100.1"/>
    </source>
</evidence>
<keyword evidence="10" id="KW-1185">Reference proteome</keyword>
<feature type="transmembrane region" description="Helical" evidence="8">
    <location>
        <begin position="623"/>
        <end position="651"/>
    </location>
</feature>
<dbReference type="FunFam" id="1.10.3470.10:FF:000001">
    <property type="entry name" value="Vitamin B12 ABC transporter permease BtuC"/>
    <property type="match status" value="1"/>
</dbReference>
<comment type="caution">
    <text evidence="9">The sequence shown here is derived from an EMBL/GenBank/DDBJ whole genome shotgun (WGS) entry which is preliminary data.</text>
</comment>
<keyword evidence="3" id="KW-0813">Transport</keyword>
<evidence type="ECO:0000256" key="2">
    <source>
        <dbReference type="ARBA" id="ARBA00007935"/>
    </source>
</evidence>
<keyword evidence="5 8" id="KW-0812">Transmembrane</keyword>
<feature type="transmembrane region" description="Helical" evidence="8">
    <location>
        <begin position="171"/>
        <end position="195"/>
    </location>
</feature>
<dbReference type="EMBL" id="VSRQ01000013">
    <property type="protein sequence ID" value="TYK43100.1"/>
    <property type="molecule type" value="Genomic_DNA"/>
</dbReference>
<dbReference type="CDD" id="cd06550">
    <property type="entry name" value="TM_ABC_iron-siderophores_like"/>
    <property type="match status" value="2"/>
</dbReference>
<feature type="transmembrane region" description="Helical" evidence="8">
    <location>
        <begin position="405"/>
        <end position="427"/>
    </location>
</feature>
<dbReference type="PANTHER" id="PTHR30472">
    <property type="entry name" value="FERRIC ENTEROBACTIN TRANSPORT SYSTEM PERMEASE PROTEIN"/>
    <property type="match status" value="1"/>
</dbReference>
<dbReference type="GO" id="GO:0005886">
    <property type="term" value="C:plasma membrane"/>
    <property type="evidence" value="ECO:0007669"/>
    <property type="project" value="UniProtKB-SubCell"/>
</dbReference>
<feature type="transmembrane region" description="Helical" evidence="8">
    <location>
        <begin position="663"/>
        <end position="681"/>
    </location>
</feature>
<evidence type="ECO:0000256" key="1">
    <source>
        <dbReference type="ARBA" id="ARBA00004651"/>
    </source>
</evidence>
<feature type="transmembrane region" description="Helical" evidence="8">
    <location>
        <begin position="447"/>
        <end position="464"/>
    </location>
</feature>
<reference evidence="9 10" key="1">
    <citation type="submission" date="2019-08" db="EMBL/GenBank/DDBJ databases">
        <title>Actinomadura sp. nov. CYP1-5 isolated from mountain soil.</title>
        <authorList>
            <person name="Songsumanus A."/>
            <person name="Kuncharoen N."/>
            <person name="Kudo T."/>
            <person name="Yuki M."/>
            <person name="Igarashi Y."/>
            <person name="Tanasupawat S."/>
        </authorList>
    </citation>
    <scope>NUCLEOTIDE SEQUENCE [LARGE SCALE GENOMIC DNA]</scope>
    <source>
        <strain evidence="9 10">CYP1-5</strain>
    </source>
</reference>
<feature type="transmembrane region" description="Helical" evidence="8">
    <location>
        <begin position="147"/>
        <end position="165"/>
    </location>
</feature>
<dbReference type="AlphaFoldDB" id="A0A5D3F5Z8"/>
<dbReference type="Pfam" id="PF01032">
    <property type="entry name" value="FecCD"/>
    <property type="match status" value="2"/>
</dbReference>
<feature type="transmembrane region" description="Helical" evidence="8">
    <location>
        <begin position="63"/>
        <end position="82"/>
    </location>
</feature>
<feature type="transmembrane region" description="Helical" evidence="8">
    <location>
        <begin position="361"/>
        <end position="379"/>
    </location>
</feature>
<dbReference type="Proteomes" id="UP000323505">
    <property type="component" value="Unassembled WGS sequence"/>
</dbReference>
<dbReference type="Gene3D" id="1.10.3470.10">
    <property type="entry name" value="ABC transporter involved in vitamin B12 uptake, BtuC"/>
    <property type="match status" value="2"/>
</dbReference>
<organism evidence="9 10">
    <name type="scientific">Actinomadura decatromicini</name>
    <dbReference type="NCBI Taxonomy" id="2604572"/>
    <lineage>
        <taxon>Bacteria</taxon>
        <taxon>Bacillati</taxon>
        <taxon>Actinomycetota</taxon>
        <taxon>Actinomycetes</taxon>
        <taxon>Streptosporangiales</taxon>
        <taxon>Thermomonosporaceae</taxon>
        <taxon>Actinomadura</taxon>
    </lineage>
</organism>
<dbReference type="PANTHER" id="PTHR30472:SF25">
    <property type="entry name" value="ABC TRANSPORTER PERMEASE PROTEIN MJ0876-RELATED"/>
    <property type="match status" value="1"/>
</dbReference>
<feature type="transmembrane region" description="Helical" evidence="8">
    <location>
        <begin position="533"/>
        <end position="553"/>
    </location>
</feature>
<feature type="transmembrane region" description="Helical" evidence="8">
    <location>
        <begin position="329"/>
        <end position="346"/>
    </location>
</feature>
<keyword evidence="6 8" id="KW-1133">Transmembrane helix</keyword>
<gene>
    <name evidence="9" type="ORF">FXF68_40185</name>
</gene>
<feature type="transmembrane region" description="Helical" evidence="8">
    <location>
        <begin position="693"/>
        <end position="710"/>
    </location>
</feature>
<protein>
    <submittedName>
        <fullName evidence="9">Iron ABC transporter permease</fullName>
    </submittedName>
</protein>
<name>A0A5D3F5Z8_9ACTN</name>
<comment type="similarity">
    <text evidence="2">Belongs to the binding-protein-dependent transport system permease family. FecCD subfamily.</text>
</comment>
<dbReference type="InterPro" id="IPR000522">
    <property type="entry name" value="ABC_transptr_permease_BtuC"/>
</dbReference>
<dbReference type="GO" id="GO:0022857">
    <property type="term" value="F:transmembrane transporter activity"/>
    <property type="evidence" value="ECO:0007669"/>
    <property type="project" value="InterPro"/>
</dbReference>
<comment type="subcellular location">
    <subcellularLocation>
        <location evidence="1">Cell membrane</location>
        <topology evidence="1">Multi-pass membrane protein</topology>
    </subcellularLocation>
</comment>
<evidence type="ECO:0000256" key="6">
    <source>
        <dbReference type="ARBA" id="ARBA00022989"/>
    </source>
</evidence>
<evidence type="ECO:0000256" key="7">
    <source>
        <dbReference type="ARBA" id="ARBA00023136"/>
    </source>
</evidence>
<evidence type="ECO:0000256" key="8">
    <source>
        <dbReference type="SAM" id="Phobius"/>
    </source>
</evidence>
<feature type="transmembrane region" description="Helical" evidence="8">
    <location>
        <begin position="117"/>
        <end position="135"/>
    </location>
</feature>
<dbReference type="GO" id="GO:0033214">
    <property type="term" value="P:siderophore-iron import into cell"/>
    <property type="evidence" value="ECO:0007669"/>
    <property type="project" value="TreeGrafter"/>
</dbReference>
<evidence type="ECO:0000256" key="3">
    <source>
        <dbReference type="ARBA" id="ARBA00022448"/>
    </source>
</evidence>
<proteinExistence type="inferred from homology"/>
<accession>A0A5D3F5Z8</accession>
<keyword evidence="7 8" id="KW-0472">Membrane</keyword>
<feature type="transmembrane region" description="Helical" evidence="8">
    <location>
        <begin position="202"/>
        <end position="223"/>
    </location>
</feature>
<feature type="transmembrane region" description="Helical" evidence="8">
    <location>
        <begin position="476"/>
        <end position="495"/>
    </location>
</feature>
<evidence type="ECO:0000313" key="10">
    <source>
        <dbReference type="Proteomes" id="UP000323505"/>
    </source>
</evidence>
<sequence>MGVAAVRQGRCRPQAAPRHLVLRGAAQRRAPRHPGGGRARAVSVAPAPGRVVGARRLAVPKPALLFGLGLALLAAAAVWNLVEGASGLSVHAVLGAVFAPDGGREDVLVRQIRLPRVAAALIVGAGLGVSGALFQSVTRNPLGSPDILGVNAGAFLAAVLAALYLPSLPGVPTIAVALAGGLATSALVYTVAASVRPTPLRLALSGVAVTLMLAAASGGLQLLNDVETAGLFFWGQGTIVQDGWDDVQLTGPLTVAGVVLALGLSRPLDVLSLGDTTARSLGQRVGLIRLVSWIAAVALGSIAVSLAGPIGFVGLMAPHIVRLSGLRRHVLLLPASALWGAVIVLASDDIARLFGNNVQEVPAGVVTAVLGLPFLVWLARRSVGGQIDESATADRTRSRRPTRRYGVTITLAAASLAAVVAASLLIGDTPLSELSDFVLWHMRAPRTLVALAAGAALAASGVILQGVLRNPLGEPALVGVMPGATIGALSVLLVFPALPIALLPVAAFSGGVLLFAVAYACAWQSGGVAPARLALVGVGFSAAGTGIVSMIVIDSQLQLSQALVWLTGSTYARSWTDLLHLLPWIAVLVPLAWVGGRQLDLFPLGDAAMRGLGMRLERVRLGLLALAVALAATAVAVVGAMAFVGLVAPHIARLLGGGRTRRLLPLAALIGAMVVVAADLVGRTALSPKEIPSGVITALVGTPFFIWLLWRTRR</sequence>
<feature type="transmembrane region" description="Helical" evidence="8">
    <location>
        <begin position="290"/>
        <end position="317"/>
    </location>
</feature>
<dbReference type="InterPro" id="IPR037294">
    <property type="entry name" value="ABC_BtuC-like"/>
</dbReference>